<gene>
    <name evidence="1" type="ORF">FJY68_11910</name>
</gene>
<comment type="caution">
    <text evidence="1">The sequence shown here is derived from an EMBL/GenBank/DDBJ whole genome shotgun (WGS) entry which is preliminary data.</text>
</comment>
<protein>
    <recommendedName>
        <fullName evidence="3">T9SS type A sorting domain-containing protein</fullName>
    </recommendedName>
</protein>
<dbReference type="AlphaFoldDB" id="A0A938BQV8"/>
<proteinExistence type="predicted"/>
<evidence type="ECO:0000313" key="2">
    <source>
        <dbReference type="Proteomes" id="UP000779900"/>
    </source>
</evidence>
<organism evidence="1 2">
    <name type="scientific">candidate division WOR-3 bacterium</name>
    <dbReference type="NCBI Taxonomy" id="2052148"/>
    <lineage>
        <taxon>Bacteria</taxon>
        <taxon>Bacteria division WOR-3</taxon>
    </lineage>
</organism>
<dbReference type="Proteomes" id="UP000779900">
    <property type="component" value="Unassembled WGS sequence"/>
</dbReference>
<evidence type="ECO:0008006" key="3">
    <source>
        <dbReference type="Google" id="ProtNLM"/>
    </source>
</evidence>
<accession>A0A938BQV8</accession>
<sequence length="124" mass="12836">MSAGGIYNGQVYSGVYPESVTVGYSGAASGIDLVIPLSGVAETQSAPLLPLMRVSGRALLLSGDGVASVNVKLYNQVGSRVGKYDLGPIKGEKRVELPATLVPGIYFATAQKGTHRGTAKVVLW</sequence>
<dbReference type="EMBL" id="VGIR01000098">
    <property type="protein sequence ID" value="MBM3332531.1"/>
    <property type="molecule type" value="Genomic_DNA"/>
</dbReference>
<evidence type="ECO:0000313" key="1">
    <source>
        <dbReference type="EMBL" id="MBM3332531.1"/>
    </source>
</evidence>
<reference evidence="1" key="1">
    <citation type="submission" date="2019-03" db="EMBL/GenBank/DDBJ databases">
        <title>Lake Tanganyika Metagenome-Assembled Genomes (MAGs).</title>
        <authorList>
            <person name="Tran P."/>
        </authorList>
    </citation>
    <scope>NUCLEOTIDE SEQUENCE</scope>
    <source>
        <strain evidence="1">K_DeepCast_150m_m2_040</strain>
    </source>
</reference>
<name>A0A938BQV8_UNCW3</name>